<evidence type="ECO:0000256" key="5">
    <source>
        <dbReference type="ARBA" id="ARBA00023004"/>
    </source>
</evidence>
<dbReference type="PANTHER" id="PTHR24286">
    <property type="entry name" value="CYTOCHROME P450 26"/>
    <property type="match status" value="1"/>
</dbReference>
<protein>
    <submittedName>
        <fullName evidence="9">Putative cytochrome P450 120</fullName>
        <ecNumber evidence="9">1.14.-.-</ecNumber>
    </submittedName>
</protein>
<evidence type="ECO:0000256" key="8">
    <source>
        <dbReference type="RuleBase" id="RU000461"/>
    </source>
</evidence>
<dbReference type="EMBL" id="CAACVJ010000699">
    <property type="protein sequence ID" value="VEP18789.1"/>
    <property type="molecule type" value="Genomic_DNA"/>
</dbReference>
<comment type="similarity">
    <text evidence="1 8">Belongs to the cytochrome P450 family.</text>
</comment>
<evidence type="ECO:0000313" key="9">
    <source>
        <dbReference type="EMBL" id="VEP18789.1"/>
    </source>
</evidence>
<dbReference type="InterPro" id="IPR036396">
    <property type="entry name" value="Cyt_P450_sf"/>
</dbReference>
<proteinExistence type="inferred from homology"/>
<dbReference type="GO" id="GO:0016705">
    <property type="term" value="F:oxidoreductase activity, acting on paired donors, with incorporation or reduction of molecular oxygen"/>
    <property type="evidence" value="ECO:0007669"/>
    <property type="project" value="InterPro"/>
</dbReference>
<dbReference type="GO" id="GO:0020037">
    <property type="term" value="F:heme binding"/>
    <property type="evidence" value="ECO:0007669"/>
    <property type="project" value="InterPro"/>
</dbReference>
<evidence type="ECO:0000256" key="4">
    <source>
        <dbReference type="ARBA" id="ARBA00023002"/>
    </source>
</evidence>
<dbReference type="EC" id="1.14.-.-" evidence="9"/>
<evidence type="ECO:0000256" key="2">
    <source>
        <dbReference type="ARBA" id="ARBA00022617"/>
    </source>
</evidence>
<dbReference type="Pfam" id="PF00067">
    <property type="entry name" value="p450"/>
    <property type="match status" value="1"/>
</dbReference>
<dbReference type="Proteomes" id="UP000320055">
    <property type="component" value="Unassembled WGS sequence"/>
</dbReference>
<dbReference type="PROSITE" id="PS00086">
    <property type="entry name" value="CYTOCHROME_P450"/>
    <property type="match status" value="1"/>
</dbReference>
<evidence type="ECO:0000256" key="7">
    <source>
        <dbReference type="PIRSR" id="PIRSR602403-1"/>
    </source>
</evidence>
<sequence length="460" mass="52799">MKENRVYFLQARYHYQKMTNQELTSLPLPPGESGLPFIGETISFFTDPNFSQKRVAKYGKVYQTNIFGNPTVTMIGAEANNFLFRNENKYVVSTWPKSTKILLGDLSLAVKNGEFHKSRRQLLYQAFQPRALASYIPTMEKITEQYINNWLEQKELIWYPQIRDYTFDIASNLLVSTDGGSHTVLGELFEDWCAGLFTLPINLPWTKFGKALRCRKKLLKYIEEIVIKRQQLDNPGEDALGLLIQAEDEAGNKLTTEELKDQVLLLLFAGHETLTSAIASFCLLTAQNPDVMAKLTAEQTKFANKSPLTLDTIKEMTYLDQVIKEVMRIIPPVGGGFREVIESFEFNGYQIPKGWTIQYQIAQTHQDKDIYTESDRFDPDRFSPERQEDKKASFAYIPFGGGLRECLGKEFARLEMRIFASLLLQKCQWELLPNQNLELVTVPTPHPKDGLKVKTRAFLR</sequence>
<keyword evidence="5 7" id="KW-0408">Iron</keyword>
<dbReference type="Gene3D" id="1.10.630.10">
    <property type="entry name" value="Cytochrome P450"/>
    <property type="match status" value="1"/>
</dbReference>
<reference evidence="9 10" key="1">
    <citation type="submission" date="2019-01" db="EMBL/GenBank/DDBJ databases">
        <authorList>
            <person name="Brito A."/>
        </authorList>
    </citation>
    <scope>NUCLEOTIDE SEQUENCE [LARGE SCALE GENOMIC DNA]</scope>
    <source>
        <strain evidence="9">1</strain>
    </source>
</reference>
<dbReference type="SUPFAM" id="SSF48264">
    <property type="entry name" value="Cytochrome P450"/>
    <property type="match status" value="1"/>
</dbReference>
<accession>A0A563W505</accession>
<dbReference type="GO" id="GO:0005506">
    <property type="term" value="F:iron ion binding"/>
    <property type="evidence" value="ECO:0007669"/>
    <property type="project" value="InterPro"/>
</dbReference>
<dbReference type="InterPro" id="IPR001128">
    <property type="entry name" value="Cyt_P450"/>
</dbReference>
<keyword evidence="10" id="KW-1185">Reference proteome</keyword>
<evidence type="ECO:0000256" key="6">
    <source>
        <dbReference type="ARBA" id="ARBA00023033"/>
    </source>
</evidence>
<dbReference type="PRINTS" id="PR00385">
    <property type="entry name" value="P450"/>
</dbReference>
<feature type="binding site" description="axial binding residue" evidence="7">
    <location>
        <position position="406"/>
    </location>
    <ligand>
        <name>heme</name>
        <dbReference type="ChEBI" id="CHEBI:30413"/>
    </ligand>
    <ligandPart>
        <name>Fe</name>
        <dbReference type="ChEBI" id="CHEBI:18248"/>
    </ligandPart>
</feature>
<keyword evidence="2 7" id="KW-0349">Heme</keyword>
<gene>
    <name evidence="9" type="primary">cyp</name>
    <name evidence="9" type="ORF">H1P_900013</name>
</gene>
<keyword evidence="4 8" id="KW-0560">Oxidoreductase</keyword>
<evidence type="ECO:0000256" key="3">
    <source>
        <dbReference type="ARBA" id="ARBA00022723"/>
    </source>
</evidence>
<name>A0A563W505_9CYAN</name>
<keyword evidence="3 7" id="KW-0479">Metal-binding</keyword>
<evidence type="ECO:0000313" key="10">
    <source>
        <dbReference type="Proteomes" id="UP000320055"/>
    </source>
</evidence>
<evidence type="ECO:0000256" key="1">
    <source>
        <dbReference type="ARBA" id="ARBA00010617"/>
    </source>
</evidence>
<dbReference type="PRINTS" id="PR00465">
    <property type="entry name" value="EP450IV"/>
</dbReference>
<organism evidence="9 10">
    <name type="scientific">Hyella patelloides LEGE 07179</name>
    <dbReference type="NCBI Taxonomy" id="945734"/>
    <lineage>
        <taxon>Bacteria</taxon>
        <taxon>Bacillati</taxon>
        <taxon>Cyanobacteriota</taxon>
        <taxon>Cyanophyceae</taxon>
        <taxon>Pleurocapsales</taxon>
        <taxon>Hyellaceae</taxon>
        <taxon>Hyella</taxon>
    </lineage>
</organism>
<dbReference type="InterPro" id="IPR017972">
    <property type="entry name" value="Cyt_P450_CS"/>
</dbReference>
<comment type="cofactor">
    <cofactor evidence="7">
        <name>heme</name>
        <dbReference type="ChEBI" id="CHEBI:30413"/>
    </cofactor>
</comment>
<dbReference type="InterPro" id="IPR002403">
    <property type="entry name" value="Cyt_P450_E_grp-IV"/>
</dbReference>
<keyword evidence="6 8" id="KW-0503">Monooxygenase</keyword>
<dbReference type="CDD" id="cd11044">
    <property type="entry name" value="CYP120A1_CYP26-like"/>
    <property type="match status" value="1"/>
</dbReference>
<dbReference type="PANTHER" id="PTHR24286:SF384">
    <property type="entry name" value="P450, PUTATIVE (EUROFUNG)-RELATED"/>
    <property type="match status" value="1"/>
</dbReference>
<dbReference type="SMR" id="A0A563W505"/>
<dbReference type="AlphaFoldDB" id="A0A563W505"/>
<dbReference type="GO" id="GO:0004497">
    <property type="term" value="F:monooxygenase activity"/>
    <property type="evidence" value="ECO:0007669"/>
    <property type="project" value="UniProtKB-KW"/>
</dbReference>
<dbReference type="GO" id="GO:0016125">
    <property type="term" value="P:sterol metabolic process"/>
    <property type="evidence" value="ECO:0007669"/>
    <property type="project" value="TreeGrafter"/>
</dbReference>